<keyword evidence="2" id="KW-1185">Reference proteome</keyword>
<organism evidence="1 2">
    <name type="scientific">Mucilaginibacter gossypii</name>
    <dbReference type="NCBI Taxonomy" id="551996"/>
    <lineage>
        <taxon>Bacteria</taxon>
        <taxon>Pseudomonadati</taxon>
        <taxon>Bacteroidota</taxon>
        <taxon>Sphingobacteriia</taxon>
        <taxon>Sphingobacteriales</taxon>
        <taxon>Sphingobacteriaceae</taxon>
        <taxon>Mucilaginibacter</taxon>
    </lineage>
</organism>
<evidence type="ECO:0000313" key="1">
    <source>
        <dbReference type="EMBL" id="SDG59020.1"/>
    </source>
</evidence>
<accession>A0A1G7VJ95</accession>
<evidence type="ECO:0000313" key="2">
    <source>
        <dbReference type="Proteomes" id="UP000199705"/>
    </source>
</evidence>
<protein>
    <recommendedName>
        <fullName evidence="3">Lipoprotein</fullName>
    </recommendedName>
</protein>
<dbReference type="RefSeq" id="WP_091165163.1">
    <property type="nucleotide sequence ID" value="NZ_FNCG01000004.1"/>
</dbReference>
<gene>
    <name evidence="1" type="ORF">SAMN05192573_10457</name>
</gene>
<sequence length="261" mass="29540">MNKILVFAALFSFLIFGCKKKDKPSEAGLSGVYELEKQVLDRGGKDSVIKRTQIKIYTDHNYLYASIVPDSSVGFGVGTYTLDSANRLKEHSIYTSRALDSSLTYNLEVTKKPDGYSQVIPDFATVKGIKYALKEDYKKLPPADSSVLDGLWKMEKTYTIKGKDTIPTDVTQYKIFWGGHFIFVHRLAQNKEKTIFKNGFGTGVFTFSNDTLREEEQISNYRLLQGNKFTVKVTMNGHDQYTQVINSATNGQSVEIYKRVK</sequence>
<dbReference type="EMBL" id="FNCG01000004">
    <property type="protein sequence ID" value="SDG59020.1"/>
    <property type="molecule type" value="Genomic_DNA"/>
</dbReference>
<evidence type="ECO:0008006" key="3">
    <source>
        <dbReference type="Google" id="ProtNLM"/>
    </source>
</evidence>
<proteinExistence type="predicted"/>
<dbReference type="Proteomes" id="UP000199705">
    <property type="component" value="Unassembled WGS sequence"/>
</dbReference>
<reference evidence="2" key="1">
    <citation type="submission" date="2016-10" db="EMBL/GenBank/DDBJ databases">
        <authorList>
            <person name="Varghese N."/>
            <person name="Submissions S."/>
        </authorList>
    </citation>
    <scope>NUCLEOTIDE SEQUENCE [LARGE SCALE GENOMIC DNA]</scope>
    <source>
        <strain evidence="2">Gh-67</strain>
    </source>
</reference>
<name>A0A1G7VJ95_9SPHI</name>
<dbReference type="AlphaFoldDB" id="A0A1G7VJ95"/>
<dbReference type="PROSITE" id="PS51257">
    <property type="entry name" value="PROKAR_LIPOPROTEIN"/>
    <property type="match status" value="1"/>
</dbReference>